<dbReference type="AlphaFoldDB" id="A0A831A3A7"/>
<protein>
    <submittedName>
        <fullName evidence="1">Uncharacterized protein</fullName>
    </submittedName>
</protein>
<reference evidence="1 2" key="1">
    <citation type="submission" date="2012-11" db="EMBL/GenBank/DDBJ databases">
        <authorList>
            <person name="Linke B."/>
        </authorList>
    </citation>
    <scope>NUCLEOTIDE SEQUENCE [LARGE SCALE GENOMIC DNA]</scope>
    <source>
        <strain evidence="2">CFBP 1232</strain>
    </source>
</reference>
<proteinExistence type="predicted"/>
<evidence type="ECO:0000313" key="2">
    <source>
        <dbReference type="Proteomes" id="UP000013111"/>
    </source>
</evidence>
<gene>
    <name evidence="1" type="ORF">BN437_1533</name>
</gene>
<evidence type="ECO:0000313" key="1">
    <source>
        <dbReference type="EMBL" id="CCO93468.1"/>
    </source>
</evidence>
<dbReference type="Proteomes" id="UP000013111">
    <property type="component" value="Unassembled WGS sequence"/>
</dbReference>
<comment type="caution">
    <text evidence="1">The sequence shown here is derived from an EMBL/GenBank/DDBJ whole genome shotgun (WGS) entry which is preliminary data.</text>
</comment>
<sequence length="32" mass="3689">MRRVTFLIKGDGHINVWENVAAGCHQSKEDYN</sequence>
<organism evidence="1 2">
    <name type="scientific">Erwinia amylovora NBRC 12687 = CFBP 1232</name>
    <dbReference type="NCBI Taxonomy" id="1219359"/>
    <lineage>
        <taxon>Bacteria</taxon>
        <taxon>Pseudomonadati</taxon>
        <taxon>Pseudomonadota</taxon>
        <taxon>Gammaproteobacteria</taxon>
        <taxon>Enterobacterales</taxon>
        <taxon>Erwiniaceae</taxon>
        <taxon>Erwinia</taxon>
    </lineage>
</organism>
<name>A0A831A3A7_ERWAM</name>
<reference evidence="1 2" key="2">
    <citation type="submission" date="2013-04" db="EMBL/GenBank/DDBJ databases">
        <title>Comparative genomics of 12 strains of Erwinia amylovora identifies a pan-genome with a large conserved core and provides insights into host specificity.</title>
        <authorList>
            <person name="Mann R.A."/>
            <person name="Smits T.H.M."/>
            <person name="Buehlmann A."/>
            <person name="Blom J."/>
            <person name="Goesmann A."/>
            <person name="Frey J.E."/>
            <person name="Plummer K.M."/>
            <person name="Beer S.V."/>
            <person name="Luck J."/>
            <person name="Duffy B."/>
            <person name="Rodoni B."/>
        </authorList>
    </citation>
    <scope>NUCLEOTIDE SEQUENCE [LARGE SCALE GENOMIC DNA]</scope>
    <source>
        <strain evidence="2">CFBP 1232</strain>
    </source>
</reference>
<accession>A0A831A3A7</accession>
<dbReference type="EMBL" id="CAPB01000011">
    <property type="protein sequence ID" value="CCO93468.1"/>
    <property type="molecule type" value="Genomic_DNA"/>
</dbReference>